<name>A0ABD0QUF9_CIRMR</name>
<evidence type="ECO:0000313" key="1">
    <source>
        <dbReference type="EMBL" id="KAL0189839.1"/>
    </source>
</evidence>
<feature type="non-terminal residue" evidence="1">
    <location>
        <position position="1"/>
    </location>
</feature>
<dbReference type="EMBL" id="JAMKFB020000007">
    <property type="protein sequence ID" value="KAL0189839.1"/>
    <property type="molecule type" value="Genomic_DNA"/>
</dbReference>
<dbReference type="Proteomes" id="UP001529510">
    <property type="component" value="Unassembled WGS sequence"/>
</dbReference>
<protein>
    <submittedName>
        <fullName evidence="1">Uncharacterized protein</fullName>
    </submittedName>
</protein>
<proteinExistence type="predicted"/>
<feature type="non-terminal residue" evidence="1">
    <location>
        <position position="60"/>
    </location>
</feature>
<comment type="caution">
    <text evidence="1">The sequence shown here is derived from an EMBL/GenBank/DDBJ whole genome shotgun (WGS) entry which is preliminary data.</text>
</comment>
<keyword evidence="2" id="KW-1185">Reference proteome</keyword>
<reference evidence="1 2" key="1">
    <citation type="submission" date="2024-05" db="EMBL/GenBank/DDBJ databases">
        <title>Genome sequencing and assembly of Indian major carp, Cirrhinus mrigala (Hamilton, 1822).</title>
        <authorList>
            <person name="Mohindra V."/>
            <person name="Chowdhury L.M."/>
            <person name="Lal K."/>
            <person name="Jena J.K."/>
        </authorList>
    </citation>
    <scope>NUCLEOTIDE SEQUENCE [LARGE SCALE GENOMIC DNA]</scope>
    <source>
        <strain evidence="1">CM1030</strain>
        <tissue evidence="1">Blood</tissue>
    </source>
</reference>
<dbReference type="PANTHER" id="PTHR46747:SF1">
    <property type="entry name" value="ALPHA-PROTEIN KINASE 1"/>
    <property type="match status" value="1"/>
</dbReference>
<sequence>ITADEPRWAVAVVFLVDRLLYWMDGSHVLLKIAKTLHKRYPDIPIAPQVIIRQARVYLNT</sequence>
<dbReference type="AlphaFoldDB" id="A0ABD0QUF9"/>
<accession>A0ABD0QUF9</accession>
<evidence type="ECO:0000313" key="2">
    <source>
        <dbReference type="Proteomes" id="UP001529510"/>
    </source>
</evidence>
<dbReference type="InterPro" id="IPR043529">
    <property type="entry name" value="ALPK1"/>
</dbReference>
<organism evidence="1 2">
    <name type="scientific">Cirrhinus mrigala</name>
    <name type="common">Mrigala</name>
    <dbReference type="NCBI Taxonomy" id="683832"/>
    <lineage>
        <taxon>Eukaryota</taxon>
        <taxon>Metazoa</taxon>
        <taxon>Chordata</taxon>
        <taxon>Craniata</taxon>
        <taxon>Vertebrata</taxon>
        <taxon>Euteleostomi</taxon>
        <taxon>Actinopterygii</taxon>
        <taxon>Neopterygii</taxon>
        <taxon>Teleostei</taxon>
        <taxon>Ostariophysi</taxon>
        <taxon>Cypriniformes</taxon>
        <taxon>Cyprinidae</taxon>
        <taxon>Labeoninae</taxon>
        <taxon>Labeonini</taxon>
        <taxon>Cirrhinus</taxon>
    </lineage>
</organism>
<dbReference type="PANTHER" id="PTHR46747">
    <property type="entry name" value="ALPHA-PROTEIN KINASE 1"/>
    <property type="match status" value="1"/>
</dbReference>
<gene>
    <name evidence="1" type="ORF">M9458_016938</name>
</gene>